<reference evidence="6 7" key="1">
    <citation type="submission" date="2018-11" db="EMBL/GenBank/DDBJ databases">
        <authorList>
            <person name="Peiro R."/>
            <person name="Begona"/>
            <person name="Cbmso G."/>
            <person name="Lopez M."/>
            <person name="Gonzalez S."/>
            <person name="Sacristan E."/>
            <person name="Castillo E."/>
        </authorList>
    </citation>
    <scope>NUCLEOTIDE SEQUENCE [LARGE SCALE GENOMIC DNA]</scope>
    <source>
        <strain evidence="6">Brev_genome</strain>
    </source>
</reference>
<feature type="transmembrane region" description="Helical" evidence="5">
    <location>
        <begin position="170"/>
        <end position="197"/>
    </location>
</feature>
<dbReference type="Pfam" id="PF01925">
    <property type="entry name" value="TauE"/>
    <property type="match status" value="1"/>
</dbReference>
<feature type="transmembrane region" description="Helical" evidence="5">
    <location>
        <begin position="209"/>
        <end position="228"/>
    </location>
</feature>
<gene>
    <name evidence="6" type="ORF">BREV_BREV_03315</name>
</gene>
<keyword evidence="5" id="KW-1003">Cell membrane</keyword>
<dbReference type="Proteomes" id="UP000289220">
    <property type="component" value="Unassembled WGS sequence"/>
</dbReference>
<evidence type="ECO:0000256" key="2">
    <source>
        <dbReference type="ARBA" id="ARBA00022692"/>
    </source>
</evidence>
<feature type="transmembrane region" description="Helical" evidence="5">
    <location>
        <begin position="129"/>
        <end position="150"/>
    </location>
</feature>
<keyword evidence="3 5" id="KW-1133">Transmembrane helix</keyword>
<comment type="caution">
    <text evidence="6">The sequence shown here is derived from an EMBL/GenBank/DDBJ whole genome shotgun (WGS) entry which is preliminary data.</text>
</comment>
<dbReference type="GO" id="GO:0005886">
    <property type="term" value="C:plasma membrane"/>
    <property type="evidence" value="ECO:0007669"/>
    <property type="project" value="UniProtKB-SubCell"/>
</dbReference>
<evidence type="ECO:0000313" key="7">
    <source>
        <dbReference type="Proteomes" id="UP000289220"/>
    </source>
</evidence>
<feature type="transmembrane region" description="Helical" evidence="5">
    <location>
        <begin position="298"/>
        <end position="316"/>
    </location>
</feature>
<evidence type="ECO:0000256" key="1">
    <source>
        <dbReference type="ARBA" id="ARBA00004141"/>
    </source>
</evidence>
<dbReference type="InterPro" id="IPR002781">
    <property type="entry name" value="TM_pro_TauE-like"/>
</dbReference>
<proteinExistence type="inferred from homology"/>
<feature type="transmembrane region" description="Helical" evidence="5">
    <location>
        <begin position="39"/>
        <end position="66"/>
    </location>
</feature>
<evidence type="ECO:0000256" key="5">
    <source>
        <dbReference type="RuleBase" id="RU363041"/>
    </source>
</evidence>
<keyword evidence="7" id="KW-1185">Reference proteome</keyword>
<keyword evidence="4 5" id="KW-0472">Membrane</keyword>
<dbReference type="AlphaFoldDB" id="A0A7Z8Y102"/>
<name>A0A7Z8Y102_9CAUL</name>
<comment type="subcellular location">
    <subcellularLocation>
        <location evidence="5">Cell membrane</location>
        <topology evidence="5">Multi-pass membrane protein</topology>
    </subcellularLocation>
    <subcellularLocation>
        <location evidence="1">Membrane</location>
        <topology evidence="1">Multi-pass membrane protein</topology>
    </subcellularLocation>
</comment>
<feature type="transmembrane region" description="Helical" evidence="5">
    <location>
        <begin position="240"/>
        <end position="261"/>
    </location>
</feature>
<dbReference type="PANTHER" id="PTHR31154">
    <property type="entry name" value="MEMBRANE TRANSPORTER PROTEIN"/>
    <property type="match status" value="1"/>
</dbReference>
<dbReference type="RefSeq" id="WP_154726970.1">
    <property type="nucleotide sequence ID" value="NZ_UXHF01000119.1"/>
</dbReference>
<organism evidence="6 7">
    <name type="scientific">Brevundimonas mediterranea</name>
    <dbReference type="NCBI Taxonomy" id="74329"/>
    <lineage>
        <taxon>Bacteria</taxon>
        <taxon>Pseudomonadati</taxon>
        <taxon>Pseudomonadota</taxon>
        <taxon>Alphaproteobacteria</taxon>
        <taxon>Caulobacterales</taxon>
        <taxon>Caulobacteraceae</taxon>
        <taxon>Brevundimonas</taxon>
    </lineage>
</organism>
<evidence type="ECO:0000256" key="4">
    <source>
        <dbReference type="ARBA" id="ARBA00023136"/>
    </source>
</evidence>
<feature type="transmembrane region" description="Helical" evidence="5">
    <location>
        <begin position="102"/>
        <end position="122"/>
    </location>
</feature>
<dbReference type="EMBL" id="UXHF01000119">
    <property type="protein sequence ID" value="VDC48779.1"/>
    <property type="molecule type" value="Genomic_DNA"/>
</dbReference>
<comment type="similarity">
    <text evidence="5">Belongs to the 4-toluene sulfonate uptake permease (TSUP) (TC 2.A.102) family.</text>
</comment>
<dbReference type="PANTHER" id="PTHR31154:SF4">
    <property type="entry name" value="MEMBRANE TRANSPORTER PROTEIN"/>
    <property type="match status" value="1"/>
</dbReference>
<protein>
    <recommendedName>
        <fullName evidence="5">Probable membrane transporter protein</fullName>
    </recommendedName>
</protein>
<evidence type="ECO:0000313" key="6">
    <source>
        <dbReference type="EMBL" id="VDC48779.1"/>
    </source>
</evidence>
<keyword evidence="2 5" id="KW-0812">Transmembrane</keyword>
<sequence>MFFDSRIFRRWYVGMMVVWVALFATFNSIPFLVEHWYYPAIMVLGAFVAGLTPEGGGAVAFPVLSVFLDIDRGMARDFSLMIQSVGMTSASIWILSRKQNRLASYAPVLWFVPVAFLGFVFGMNVMQGIPVYIIQALFLSLIMTFALAYIASKHRGHRDRLPNTGRLDKLMLAAILFAGGVCASLFGTGADIVLYTLLVTRFRMDEKIATHQSIMVMAAISVLGYGYRAFWDQGITDYQVRTWLCAYPVVLLMAPLGSYVLSKLKIDWMLRGIVALNIFQMVYFNLKAPTPEKIACSLGFSAVLFSLFWLTLAHMARSRQQGFGEATTTPVEPAE</sequence>
<accession>A0A7Z8Y102</accession>
<evidence type="ECO:0000256" key="3">
    <source>
        <dbReference type="ARBA" id="ARBA00022989"/>
    </source>
</evidence>
<feature type="transmembrane region" description="Helical" evidence="5">
    <location>
        <begin position="12"/>
        <end position="33"/>
    </location>
</feature>